<dbReference type="GO" id="GO:0016853">
    <property type="term" value="F:isomerase activity"/>
    <property type="evidence" value="ECO:0007669"/>
    <property type="project" value="UniProtKB-KW"/>
</dbReference>
<dbReference type="InterPro" id="IPR036237">
    <property type="entry name" value="Xyl_isomerase-like_sf"/>
</dbReference>
<dbReference type="SUPFAM" id="SSF51658">
    <property type="entry name" value="Xylose isomerase-like"/>
    <property type="match status" value="1"/>
</dbReference>
<dbReference type="AlphaFoldDB" id="A0A0F7H9A1"/>
<proteinExistence type="predicted"/>
<dbReference type="Gene3D" id="3.20.20.150">
    <property type="entry name" value="Divalent-metal-dependent TIM barrel enzymes"/>
    <property type="match status" value="1"/>
</dbReference>
<evidence type="ECO:0000313" key="1">
    <source>
        <dbReference type="EMBL" id="VTR58017.1"/>
    </source>
</evidence>
<protein>
    <submittedName>
        <fullName evidence="1">Xylose isomerase-like TIM barrel</fullName>
    </submittedName>
</protein>
<keyword evidence="1" id="KW-0413">Isomerase</keyword>
<name>A0A0F7H9A1_SERFO</name>
<dbReference type="STRING" id="47917.AV650_02790"/>
<accession>A0A0F7H9A1</accession>
<dbReference type="GeneID" id="30320120"/>
<sequence>MKQQIIVVTSAYGNDKVQQLGGQAALLPLIAQAGADGVEIRRELLSPQELDALPTLAKALQQHQLAAVYSAPESLFTPQHTLNPNLPAFLAEAKILQASRLKLALGHYQPGFDFTELKIALGQSATQLVVENDQTPDCGILSLMNAFFHAVEASQLPVGMTFDMANWHWVGQDTLAAANLLAAHVGYIHVKAATLGPRGWRAIALDDTDGSWREVLARLPQDVPRGIEFPLQGSDLEAVTRHYVDMLRGEQA</sequence>
<dbReference type="EMBL" id="CABEEZ010000150">
    <property type="protein sequence ID" value="VTR58017.1"/>
    <property type="molecule type" value="Genomic_DNA"/>
</dbReference>
<dbReference type="RefSeq" id="WP_024483298.1">
    <property type="nucleotide sequence ID" value="NZ_CAMKUH010000007.1"/>
</dbReference>
<organism evidence="1">
    <name type="scientific">Serratia fonticola</name>
    <dbReference type="NCBI Taxonomy" id="47917"/>
    <lineage>
        <taxon>Bacteria</taxon>
        <taxon>Pseudomonadati</taxon>
        <taxon>Pseudomonadota</taxon>
        <taxon>Gammaproteobacteria</taxon>
        <taxon>Enterobacterales</taxon>
        <taxon>Yersiniaceae</taxon>
        <taxon>Serratia</taxon>
    </lineage>
</organism>
<reference evidence="1" key="1">
    <citation type="submission" date="2019-05" db="EMBL/GenBank/DDBJ databases">
        <authorList>
            <consortium name="Pathogen Informatics"/>
        </authorList>
    </citation>
    <scope>NUCLEOTIDE SEQUENCE [LARGE SCALE GENOMIC DNA]</scope>
    <source>
        <strain evidence="1">NCTC12965</strain>
    </source>
</reference>
<dbReference type="KEGG" id="sfw:WN53_08075"/>
<gene>
    <name evidence="1" type="ORF">NCTC12965_07594</name>
</gene>